<dbReference type="EMBL" id="JAFBEE010000018">
    <property type="protein sequence ID" value="MBM7615807.1"/>
    <property type="molecule type" value="Genomic_DNA"/>
</dbReference>
<dbReference type="Proteomes" id="UP001314796">
    <property type="component" value="Unassembled WGS sequence"/>
</dbReference>
<evidence type="ECO:0000256" key="1">
    <source>
        <dbReference type="SAM" id="Phobius"/>
    </source>
</evidence>
<reference evidence="2 3" key="1">
    <citation type="submission" date="2021-01" db="EMBL/GenBank/DDBJ databases">
        <title>Genomic Encyclopedia of Type Strains, Phase IV (KMG-IV): sequencing the most valuable type-strain genomes for metagenomic binning, comparative biology and taxonomic classification.</title>
        <authorList>
            <person name="Goeker M."/>
        </authorList>
    </citation>
    <scope>NUCLEOTIDE SEQUENCE [LARGE SCALE GENOMIC DNA]</scope>
    <source>
        <strain evidence="2 3">DSM 25890</strain>
    </source>
</reference>
<sequence length="69" mass="7760">MIIGLTIGYILMMIFDIPLIIKSNKIKKVIILYLTISLLGFTLSLLQILDKQPLSPSNLIAKIIDTFVK</sequence>
<feature type="transmembrane region" description="Helical" evidence="1">
    <location>
        <begin position="6"/>
        <end position="23"/>
    </location>
</feature>
<keyword evidence="1" id="KW-1133">Transmembrane helix</keyword>
<evidence type="ECO:0000313" key="3">
    <source>
        <dbReference type="Proteomes" id="UP001314796"/>
    </source>
</evidence>
<evidence type="ECO:0000313" key="2">
    <source>
        <dbReference type="EMBL" id="MBM7615807.1"/>
    </source>
</evidence>
<gene>
    <name evidence="2" type="ORF">JOC73_002381</name>
</gene>
<keyword evidence="3" id="KW-1185">Reference proteome</keyword>
<feature type="transmembrane region" description="Helical" evidence="1">
    <location>
        <begin position="30"/>
        <end position="49"/>
    </location>
</feature>
<keyword evidence="1" id="KW-0472">Membrane</keyword>
<keyword evidence="1" id="KW-0812">Transmembrane</keyword>
<proteinExistence type="predicted"/>
<accession>A0ABS2NSG4</accession>
<dbReference type="RefSeq" id="WP_204403423.1">
    <property type="nucleotide sequence ID" value="NZ_JAFBEE010000018.1"/>
</dbReference>
<name>A0ABS2NSG4_9FIRM</name>
<protein>
    <submittedName>
        <fullName evidence="2">DMSO reductase anchor subunit</fullName>
    </submittedName>
</protein>
<organism evidence="2 3">
    <name type="scientific">Alkaliphilus hydrothermalis</name>
    <dbReference type="NCBI Taxonomy" id="1482730"/>
    <lineage>
        <taxon>Bacteria</taxon>
        <taxon>Bacillati</taxon>
        <taxon>Bacillota</taxon>
        <taxon>Clostridia</taxon>
        <taxon>Peptostreptococcales</taxon>
        <taxon>Natronincolaceae</taxon>
        <taxon>Alkaliphilus</taxon>
    </lineage>
</organism>
<comment type="caution">
    <text evidence="2">The sequence shown here is derived from an EMBL/GenBank/DDBJ whole genome shotgun (WGS) entry which is preliminary data.</text>
</comment>